<organism evidence="1 2">
    <name type="scientific">Spirobacillus cienkowskii</name>
    <dbReference type="NCBI Taxonomy" id="495820"/>
    <lineage>
        <taxon>Bacteria</taxon>
        <taxon>Pseudomonadati</taxon>
        <taxon>Bdellovibrionota</taxon>
        <taxon>Oligoflexia</taxon>
        <taxon>Silvanigrellales</taxon>
        <taxon>Spirobacillus</taxon>
    </lineage>
</organism>
<accession>A0A369KNC5</accession>
<dbReference type="Pfam" id="PF22014">
    <property type="entry name" value="DUF6932"/>
    <property type="match status" value="1"/>
</dbReference>
<keyword evidence="2" id="KW-1185">Reference proteome</keyword>
<sequence>MIPNWTERGILPPINYLNPTSNQRSPYLVTISDVVLKYGTSLKRKEILLGLLKLRNDLYEIGINKGFHWINGSFLENIELIENRPPNDVDIVTFYYLPEGLTQKDLILKNSKVFDPIILKKNYKVDGYFVAISQLTPEKLINRSTYWYSMWSHKRDETWKGFLQIDLSQNEDKLAWENLNNMSTANED</sequence>
<gene>
    <name evidence="1" type="ORF">DCC88_12230</name>
</gene>
<dbReference type="Proteomes" id="UP000253934">
    <property type="component" value="Unassembled WGS sequence"/>
</dbReference>
<dbReference type="InterPro" id="IPR053860">
    <property type="entry name" value="DUF6932"/>
</dbReference>
<evidence type="ECO:0000313" key="2">
    <source>
        <dbReference type="Proteomes" id="UP000253934"/>
    </source>
</evidence>
<dbReference type="AlphaFoldDB" id="A0A369KNC5"/>
<comment type="caution">
    <text evidence="1">The sequence shown here is derived from an EMBL/GenBank/DDBJ whole genome shotgun (WGS) entry which is preliminary data.</text>
</comment>
<dbReference type="EMBL" id="QOVW01000114">
    <property type="protein sequence ID" value="RDB35042.1"/>
    <property type="molecule type" value="Genomic_DNA"/>
</dbReference>
<name>A0A369KNC5_9BACT</name>
<protein>
    <submittedName>
        <fullName evidence="1">Uncharacterized protein</fullName>
    </submittedName>
</protein>
<evidence type="ECO:0000313" key="1">
    <source>
        <dbReference type="EMBL" id="RDB35042.1"/>
    </source>
</evidence>
<reference evidence="1" key="1">
    <citation type="submission" date="2018-04" db="EMBL/GenBank/DDBJ databases">
        <title>Draft genome sequence of the Candidatus Spirobacillus cienkowskii, a pathogen of freshwater Daphnia species, reconstructed from hemolymph metagenomic reads.</title>
        <authorList>
            <person name="Bresciani L."/>
            <person name="Lemos L.N."/>
            <person name="Wale N."/>
            <person name="Lin J.Y."/>
            <person name="Fernandes G.R."/>
            <person name="Duffy M.A."/>
            <person name="Rodrigues J.M."/>
        </authorList>
    </citation>
    <scope>NUCLEOTIDE SEQUENCE [LARGE SCALE GENOMIC DNA]</scope>
    <source>
        <strain evidence="1">Binning01</strain>
    </source>
</reference>
<proteinExistence type="predicted"/>